<proteinExistence type="predicted"/>
<organism evidence="4 5">
    <name type="scientific">Ancylostoma duodenale</name>
    <dbReference type="NCBI Taxonomy" id="51022"/>
    <lineage>
        <taxon>Eukaryota</taxon>
        <taxon>Metazoa</taxon>
        <taxon>Ecdysozoa</taxon>
        <taxon>Nematoda</taxon>
        <taxon>Chromadorea</taxon>
        <taxon>Rhabditida</taxon>
        <taxon>Rhabditina</taxon>
        <taxon>Rhabditomorpha</taxon>
        <taxon>Strongyloidea</taxon>
        <taxon>Ancylostomatidae</taxon>
        <taxon>Ancylostomatinae</taxon>
        <taxon>Ancylostoma</taxon>
    </lineage>
</organism>
<dbReference type="OrthoDB" id="196131at2759"/>
<evidence type="ECO:0000259" key="3">
    <source>
        <dbReference type="PROSITE" id="PS51192"/>
    </source>
</evidence>
<dbReference type="PROSITE" id="PS51192">
    <property type="entry name" value="HELICASE_ATP_BIND_1"/>
    <property type="match status" value="1"/>
</dbReference>
<keyword evidence="1" id="KW-0378">Hydrolase</keyword>
<dbReference type="GO" id="GO:0003676">
    <property type="term" value="F:nucleic acid binding"/>
    <property type="evidence" value="ECO:0007669"/>
    <property type="project" value="InterPro"/>
</dbReference>
<name>A0A0C2FB51_9BILA</name>
<dbReference type="InterPro" id="IPR000629">
    <property type="entry name" value="RNA-helicase_DEAD-box_CS"/>
</dbReference>
<keyword evidence="2 4" id="KW-0347">Helicase</keyword>
<keyword evidence="2 4" id="KW-0547">Nucleotide-binding</keyword>
<evidence type="ECO:0000256" key="1">
    <source>
        <dbReference type="ARBA" id="ARBA00022801"/>
    </source>
</evidence>
<dbReference type="GO" id="GO:0005524">
    <property type="term" value="F:ATP binding"/>
    <property type="evidence" value="ECO:0007669"/>
    <property type="project" value="InterPro"/>
</dbReference>
<dbReference type="InterPro" id="IPR011545">
    <property type="entry name" value="DEAD/DEAH_box_helicase_dom"/>
</dbReference>
<dbReference type="InterPro" id="IPR027417">
    <property type="entry name" value="P-loop_NTPase"/>
</dbReference>
<sequence>MACAQTGSGKTAAFLLPVMTNLMRTDNLSNAAERTCCPRCIIIAPTRELAVQIYNEARKFANGTVLHVACIYGGTSVMIQRQQLTRIKYLILDEADRMLDLGFEDSINFIFNHPSLTAKEERQTLMFRFASYYCICHVTSCNF</sequence>
<dbReference type="PANTHER" id="PTHR47958">
    <property type="entry name" value="ATP-DEPENDENT RNA HELICASE DBP3"/>
    <property type="match status" value="1"/>
</dbReference>
<feature type="domain" description="Helicase ATP-binding" evidence="3">
    <location>
        <begin position="1"/>
        <end position="127"/>
    </location>
</feature>
<dbReference type="InterPro" id="IPR014001">
    <property type="entry name" value="Helicase_ATP-bd"/>
</dbReference>
<keyword evidence="5" id="KW-1185">Reference proteome</keyword>
<evidence type="ECO:0000313" key="5">
    <source>
        <dbReference type="Proteomes" id="UP000054047"/>
    </source>
</evidence>
<dbReference type="EMBL" id="KN795925">
    <property type="protein sequence ID" value="KIH42286.1"/>
    <property type="molecule type" value="Genomic_DNA"/>
</dbReference>
<protein>
    <submittedName>
        <fullName evidence="4">DEAD/DEAH box helicase</fullName>
    </submittedName>
</protein>
<keyword evidence="2 4" id="KW-0067">ATP-binding</keyword>
<dbReference type="GO" id="GO:0016787">
    <property type="term" value="F:hydrolase activity"/>
    <property type="evidence" value="ECO:0007669"/>
    <property type="project" value="UniProtKB-KW"/>
</dbReference>
<dbReference type="Proteomes" id="UP000054047">
    <property type="component" value="Unassembled WGS sequence"/>
</dbReference>
<reference evidence="4 5" key="1">
    <citation type="submission" date="2013-12" db="EMBL/GenBank/DDBJ databases">
        <title>Draft genome of the parsitic nematode Ancylostoma duodenale.</title>
        <authorList>
            <person name="Mitreva M."/>
        </authorList>
    </citation>
    <scope>NUCLEOTIDE SEQUENCE [LARGE SCALE GENOMIC DNA]</scope>
    <source>
        <strain evidence="4 5">Zhejiang</strain>
    </source>
</reference>
<dbReference type="AlphaFoldDB" id="A0A0C2FB51"/>
<dbReference type="SMART" id="SM00487">
    <property type="entry name" value="DEXDc"/>
    <property type="match status" value="1"/>
</dbReference>
<dbReference type="SUPFAM" id="SSF52540">
    <property type="entry name" value="P-loop containing nucleoside triphosphate hydrolases"/>
    <property type="match status" value="1"/>
</dbReference>
<dbReference type="Pfam" id="PF00270">
    <property type="entry name" value="DEAD"/>
    <property type="match status" value="1"/>
</dbReference>
<accession>A0A0C2FB51</accession>
<dbReference type="PROSITE" id="PS00039">
    <property type="entry name" value="DEAD_ATP_HELICASE"/>
    <property type="match status" value="1"/>
</dbReference>
<evidence type="ECO:0000256" key="2">
    <source>
        <dbReference type="ARBA" id="ARBA00022806"/>
    </source>
</evidence>
<gene>
    <name evidence="4" type="ORF">ANCDUO_27731</name>
</gene>
<dbReference type="GO" id="GO:0004386">
    <property type="term" value="F:helicase activity"/>
    <property type="evidence" value="ECO:0007669"/>
    <property type="project" value="UniProtKB-KW"/>
</dbReference>
<dbReference type="Gene3D" id="3.40.50.300">
    <property type="entry name" value="P-loop containing nucleotide triphosphate hydrolases"/>
    <property type="match status" value="2"/>
</dbReference>
<evidence type="ECO:0000313" key="4">
    <source>
        <dbReference type="EMBL" id="KIH42286.1"/>
    </source>
</evidence>